<proteinExistence type="predicted"/>
<dbReference type="OrthoDB" id="4186099at2759"/>
<dbReference type="AlphaFoldDB" id="A0A177C6T9"/>
<dbReference type="EMBL" id="KV441555">
    <property type="protein sequence ID" value="OAG02589.1"/>
    <property type="molecule type" value="Genomic_DNA"/>
</dbReference>
<gene>
    <name evidence="2" type="ORF">CC84DRAFT_1207485</name>
</gene>
<sequence>MVAIYTLLAVGLTQLAITASAGDCKTFQMYCGSTLKWRGWTDKEIQGKVLQDEWNSGQYPGTDQIDKSLFKCAGQGKTLVWANGRTPCGNCVDGGPGKPDYCA</sequence>
<protein>
    <submittedName>
        <fullName evidence="2">Uncharacterized protein</fullName>
    </submittedName>
</protein>
<evidence type="ECO:0000256" key="1">
    <source>
        <dbReference type="SAM" id="SignalP"/>
    </source>
</evidence>
<name>A0A177C6T9_9PLEO</name>
<dbReference type="GeneID" id="28765592"/>
<dbReference type="Proteomes" id="UP000077069">
    <property type="component" value="Unassembled WGS sequence"/>
</dbReference>
<feature type="chain" id="PRO_5008057809" evidence="1">
    <location>
        <begin position="22"/>
        <end position="103"/>
    </location>
</feature>
<keyword evidence="1" id="KW-0732">Signal</keyword>
<organism evidence="2 3">
    <name type="scientific">Paraphaeosphaeria sporulosa</name>
    <dbReference type="NCBI Taxonomy" id="1460663"/>
    <lineage>
        <taxon>Eukaryota</taxon>
        <taxon>Fungi</taxon>
        <taxon>Dikarya</taxon>
        <taxon>Ascomycota</taxon>
        <taxon>Pezizomycotina</taxon>
        <taxon>Dothideomycetes</taxon>
        <taxon>Pleosporomycetidae</taxon>
        <taxon>Pleosporales</taxon>
        <taxon>Massarineae</taxon>
        <taxon>Didymosphaeriaceae</taxon>
        <taxon>Paraphaeosphaeria</taxon>
    </lineage>
</organism>
<dbReference type="InParanoid" id="A0A177C6T9"/>
<dbReference type="RefSeq" id="XP_018032954.1">
    <property type="nucleotide sequence ID" value="XM_018182106.1"/>
</dbReference>
<accession>A0A177C6T9</accession>
<feature type="signal peptide" evidence="1">
    <location>
        <begin position="1"/>
        <end position="21"/>
    </location>
</feature>
<evidence type="ECO:0000313" key="2">
    <source>
        <dbReference type="EMBL" id="OAG02589.1"/>
    </source>
</evidence>
<reference evidence="2 3" key="1">
    <citation type="submission" date="2016-05" db="EMBL/GenBank/DDBJ databases">
        <title>Comparative analysis of secretome profiles of manganese(II)-oxidizing ascomycete fungi.</title>
        <authorList>
            <consortium name="DOE Joint Genome Institute"/>
            <person name="Zeiner C.A."/>
            <person name="Purvine S.O."/>
            <person name="Zink E.M."/>
            <person name="Wu S."/>
            <person name="Pasa-Tolic L."/>
            <person name="Chaput D.L."/>
            <person name="Haridas S."/>
            <person name="Grigoriev I.V."/>
            <person name="Santelli C.M."/>
            <person name="Hansel C.M."/>
        </authorList>
    </citation>
    <scope>NUCLEOTIDE SEQUENCE [LARGE SCALE GENOMIC DNA]</scope>
    <source>
        <strain evidence="2 3">AP3s5-JAC2a</strain>
    </source>
</reference>
<evidence type="ECO:0000313" key="3">
    <source>
        <dbReference type="Proteomes" id="UP000077069"/>
    </source>
</evidence>
<keyword evidence="3" id="KW-1185">Reference proteome</keyword>